<proteinExistence type="predicted"/>
<gene>
    <name evidence="2" type="ORF">GALL_59440</name>
</gene>
<keyword evidence="1" id="KW-0472">Membrane</keyword>
<evidence type="ECO:0000256" key="1">
    <source>
        <dbReference type="SAM" id="Phobius"/>
    </source>
</evidence>
<keyword evidence="1" id="KW-1133">Transmembrane helix</keyword>
<protein>
    <recommendedName>
        <fullName evidence="3">DUF2975 domain-containing protein</fullName>
    </recommendedName>
</protein>
<name>A0A1J5T9A9_9ZZZZ</name>
<reference evidence="2" key="1">
    <citation type="submission" date="2016-10" db="EMBL/GenBank/DDBJ databases">
        <title>Sequence of Gallionella enrichment culture.</title>
        <authorList>
            <person name="Poehlein A."/>
            <person name="Muehling M."/>
            <person name="Daniel R."/>
        </authorList>
    </citation>
    <scope>NUCLEOTIDE SEQUENCE</scope>
</reference>
<accession>A0A1J5T9A9</accession>
<keyword evidence="1" id="KW-0812">Transmembrane</keyword>
<sequence length="349" mass="40967">MKKIGNWLINKSSTIVIAFMIFFIIYIISSFFILLFRPAVSSFPNNTSTLNYDFDPDSSYRFNLPDTISYRKYKKEIDSIDNCSNLLLQNQLNRYGFQFSPISSGEYLECDTCDYSRGKYFDNNIQKTKKYFINLDNYKVDIDSSDYKMTGFGKFIIYSNFGQSFIKYIKVNSVKKKNEFGNNEVSTNMSGNWIKKKLNYRVNNIYPTQTPDDSKKELKQLLIPVSKTISEIIEILSFITTFIALVLMLTIFRNLILFLIDIGNGKSFTLDNYRRLFSTAYFILIISFFPTIERLIFDFIFKNYFKNEFTISIKWTDNLLPVLFALFLLLLGKAFKRGYDLQQEQDLTV</sequence>
<feature type="transmembrane region" description="Helical" evidence="1">
    <location>
        <begin position="15"/>
        <end position="36"/>
    </location>
</feature>
<evidence type="ECO:0000313" key="2">
    <source>
        <dbReference type="EMBL" id="OIR12877.1"/>
    </source>
</evidence>
<evidence type="ECO:0008006" key="3">
    <source>
        <dbReference type="Google" id="ProtNLM"/>
    </source>
</evidence>
<dbReference type="AlphaFoldDB" id="A0A1J5T9A9"/>
<feature type="transmembrane region" description="Helical" evidence="1">
    <location>
        <begin position="280"/>
        <end position="297"/>
    </location>
</feature>
<organism evidence="2">
    <name type="scientific">mine drainage metagenome</name>
    <dbReference type="NCBI Taxonomy" id="410659"/>
    <lineage>
        <taxon>unclassified sequences</taxon>
        <taxon>metagenomes</taxon>
        <taxon>ecological metagenomes</taxon>
    </lineage>
</organism>
<dbReference type="Pfam" id="PF11188">
    <property type="entry name" value="DUF2975"/>
    <property type="match status" value="1"/>
</dbReference>
<comment type="caution">
    <text evidence="2">The sequence shown here is derived from an EMBL/GenBank/DDBJ whole genome shotgun (WGS) entry which is preliminary data.</text>
</comment>
<dbReference type="EMBL" id="MLJW01000016">
    <property type="protein sequence ID" value="OIR12877.1"/>
    <property type="molecule type" value="Genomic_DNA"/>
</dbReference>
<dbReference type="InterPro" id="IPR021354">
    <property type="entry name" value="DUF2975"/>
</dbReference>
<feature type="transmembrane region" description="Helical" evidence="1">
    <location>
        <begin position="318"/>
        <end position="335"/>
    </location>
</feature>
<feature type="transmembrane region" description="Helical" evidence="1">
    <location>
        <begin position="235"/>
        <end position="260"/>
    </location>
</feature>